<keyword evidence="2" id="KW-1185">Reference proteome</keyword>
<dbReference type="InterPro" id="IPR014729">
    <property type="entry name" value="Rossmann-like_a/b/a_fold"/>
</dbReference>
<name>A0ABT9KVL1_9ACTN</name>
<reference evidence="1 2" key="1">
    <citation type="submission" date="2023-07" db="EMBL/GenBank/DDBJ databases">
        <title>Sequencing the genomes of 1000 actinobacteria strains.</title>
        <authorList>
            <person name="Klenk H.-P."/>
        </authorList>
    </citation>
    <scope>NUCLEOTIDE SEQUENCE [LARGE SCALE GENOMIC DNA]</scope>
    <source>
        <strain evidence="1 2">DSM 41600</strain>
    </source>
</reference>
<evidence type="ECO:0000313" key="2">
    <source>
        <dbReference type="Proteomes" id="UP001234880"/>
    </source>
</evidence>
<dbReference type="Proteomes" id="UP001234880">
    <property type="component" value="Unassembled WGS sequence"/>
</dbReference>
<comment type="caution">
    <text evidence="1">The sequence shown here is derived from an EMBL/GenBank/DDBJ whole genome shotgun (WGS) entry which is preliminary data.</text>
</comment>
<dbReference type="InterPro" id="IPR050128">
    <property type="entry name" value="Sulfate_adenylyltrnsfr_sub2"/>
</dbReference>
<gene>
    <name evidence="1" type="ORF">JOF35_003804</name>
</gene>
<protein>
    <submittedName>
        <fullName evidence="1">3'-phosphoadenosine 5'-phosphosulfate sulfotransferase (PAPS reductase)/FAD synthetase</fullName>
    </submittedName>
</protein>
<dbReference type="EMBL" id="JAURUE010000001">
    <property type="protein sequence ID" value="MDP9611527.1"/>
    <property type="molecule type" value="Genomic_DNA"/>
</dbReference>
<accession>A0ABT9KVL1</accession>
<sequence>MRDNRKITDEAALEAASLVSGRSRKADEERIAALTTQAHAILDQAIEREVLADNRTVAGVVILFSGGNDSTTLAHLFKDRATHAAHANTGIGIEQTRQYVRDTCAAWGLPLIEKYPEPGATYRDLVLGQCKARTGPNAGTVLWPGGFPGPAAHWMMYQRLKERALEKVRADLVTNPYRERVIFLAGRRAEESGRRKHLAVTGPVERRGSTVWVSPLVGWTKLDLNAYRRVHPDVPRNEVSDVLHMSGECLCGAFAHAGELDEIAEWYPETAAEIRALEAEVLAAGVAAPERCRWGWGAGKERPSRVGPLCSSCDSRFQASAESADGVEAA</sequence>
<dbReference type="PANTHER" id="PTHR43196:SF2">
    <property type="entry name" value="PHOSPHOADENOSINE PHOSPHOSULFATE REDUCTASE"/>
    <property type="match status" value="1"/>
</dbReference>
<organism evidence="1 2">
    <name type="scientific">Streptomyces demainii</name>
    <dbReference type="NCBI Taxonomy" id="588122"/>
    <lineage>
        <taxon>Bacteria</taxon>
        <taxon>Bacillati</taxon>
        <taxon>Actinomycetota</taxon>
        <taxon>Actinomycetes</taxon>
        <taxon>Kitasatosporales</taxon>
        <taxon>Streptomycetaceae</taxon>
        <taxon>Streptomyces</taxon>
    </lineage>
</organism>
<dbReference type="PANTHER" id="PTHR43196">
    <property type="entry name" value="SULFATE ADENYLYLTRANSFERASE SUBUNIT 2"/>
    <property type="match status" value="1"/>
</dbReference>
<evidence type="ECO:0000313" key="1">
    <source>
        <dbReference type="EMBL" id="MDP9611527.1"/>
    </source>
</evidence>
<dbReference type="RefSeq" id="WP_307110821.1">
    <property type="nucleotide sequence ID" value="NZ_JAURUE010000001.1"/>
</dbReference>
<proteinExistence type="predicted"/>
<dbReference type="SUPFAM" id="SSF52402">
    <property type="entry name" value="Adenine nucleotide alpha hydrolases-like"/>
    <property type="match status" value="1"/>
</dbReference>
<dbReference type="Gene3D" id="3.40.50.620">
    <property type="entry name" value="HUPs"/>
    <property type="match status" value="1"/>
</dbReference>